<feature type="compositionally biased region" description="Basic and acidic residues" evidence="1">
    <location>
        <begin position="94"/>
        <end position="105"/>
    </location>
</feature>
<evidence type="ECO:0000256" key="1">
    <source>
        <dbReference type="SAM" id="MobiDB-lite"/>
    </source>
</evidence>
<gene>
    <name evidence="2" type="ORF">SDC9_170290</name>
</gene>
<accession>A0A645G8E3</accession>
<reference evidence="2" key="1">
    <citation type="submission" date="2019-08" db="EMBL/GenBank/DDBJ databases">
        <authorList>
            <person name="Kucharzyk K."/>
            <person name="Murdoch R.W."/>
            <person name="Higgins S."/>
            <person name="Loffler F."/>
        </authorList>
    </citation>
    <scope>NUCLEOTIDE SEQUENCE</scope>
</reference>
<name>A0A645G8E3_9ZZZZ</name>
<proteinExistence type="predicted"/>
<organism evidence="2">
    <name type="scientific">bioreactor metagenome</name>
    <dbReference type="NCBI Taxonomy" id="1076179"/>
    <lineage>
        <taxon>unclassified sequences</taxon>
        <taxon>metagenomes</taxon>
        <taxon>ecological metagenomes</taxon>
    </lineage>
</organism>
<dbReference type="EMBL" id="VSSQ01071258">
    <property type="protein sequence ID" value="MPN22905.1"/>
    <property type="molecule type" value="Genomic_DNA"/>
</dbReference>
<feature type="region of interest" description="Disordered" evidence="1">
    <location>
        <begin position="36"/>
        <end position="156"/>
    </location>
</feature>
<evidence type="ECO:0000313" key="2">
    <source>
        <dbReference type="EMBL" id="MPN22905.1"/>
    </source>
</evidence>
<comment type="caution">
    <text evidence="2">The sequence shown here is derived from an EMBL/GenBank/DDBJ whole genome shotgun (WGS) entry which is preliminary data.</text>
</comment>
<sequence>MGGGWPVGWHWSVAWCRAGGRTAVHRLPDGCGCDGQHAPGDPPHHRQHDGADGDGRRRKAELCDQHAPQRRKHHAAHAGSVVGFGQRHGPPALEPRRDHGVDARSAHCHPARTGQHGGGKELPMFTCRSPADHTHGQHAGPRHGDARHAVARMQAR</sequence>
<protein>
    <submittedName>
        <fullName evidence="2">Uncharacterized protein</fullName>
    </submittedName>
</protein>
<feature type="compositionally biased region" description="Basic and acidic residues" evidence="1">
    <location>
        <begin position="42"/>
        <end position="64"/>
    </location>
</feature>
<dbReference type="AlphaFoldDB" id="A0A645G8E3"/>